<dbReference type="HAMAP" id="MF_00265">
    <property type="entry name" value="VapC_Nob1"/>
    <property type="match status" value="1"/>
</dbReference>
<evidence type="ECO:0000256" key="4">
    <source>
        <dbReference type="ARBA" id="ARBA00022723"/>
    </source>
</evidence>
<feature type="binding site" evidence="8">
    <location>
        <position position="7"/>
    </location>
    <ligand>
        <name>Mg(2+)</name>
        <dbReference type="ChEBI" id="CHEBI:18420"/>
    </ligand>
</feature>
<evidence type="ECO:0000256" key="8">
    <source>
        <dbReference type="HAMAP-Rule" id="MF_00265"/>
    </source>
</evidence>
<feature type="binding site" evidence="8">
    <location>
        <position position="106"/>
    </location>
    <ligand>
        <name>Mg(2+)</name>
        <dbReference type="ChEBI" id="CHEBI:18420"/>
    </ligand>
</feature>
<evidence type="ECO:0000256" key="6">
    <source>
        <dbReference type="ARBA" id="ARBA00022842"/>
    </source>
</evidence>
<evidence type="ECO:0000313" key="10">
    <source>
        <dbReference type="EMBL" id="MEK0082097.1"/>
    </source>
</evidence>
<evidence type="ECO:0000256" key="7">
    <source>
        <dbReference type="ARBA" id="ARBA00038093"/>
    </source>
</evidence>
<comment type="cofactor">
    <cofactor evidence="1 8">
        <name>Mg(2+)</name>
        <dbReference type="ChEBI" id="CHEBI:18420"/>
    </cofactor>
</comment>
<dbReference type="InterPro" id="IPR002716">
    <property type="entry name" value="PIN_dom"/>
</dbReference>
<comment type="caution">
    <text evidence="10">The sequence shown here is derived from an EMBL/GenBank/DDBJ whole genome shotgun (WGS) entry which is preliminary data.</text>
</comment>
<comment type="function">
    <text evidence="8">Toxic component of a toxin-antitoxin (TA) system. An RNase.</text>
</comment>
<dbReference type="Gene3D" id="3.40.50.1010">
    <property type="entry name" value="5'-nuclease"/>
    <property type="match status" value="1"/>
</dbReference>
<keyword evidence="3 8" id="KW-0540">Nuclease</keyword>
<dbReference type="PANTHER" id="PTHR33653:SF1">
    <property type="entry name" value="RIBONUCLEASE VAPC2"/>
    <property type="match status" value="1"/>
</dbReference>
<name>A0ABU8XQ17_9PROT</name>
<evidence type="ECO:0000256" key="3">
    <source>
        <dbReference type="ARBA" id="ARBA00022722"/>
    </source>
</evidence>
<keyword evidence="2 8" id="KW-1277">Toxin-antitoxin system</keyword>
<evidence type="ECO:0000256" key="1">
    <source>
        <dbReference type="ARBA" id="ARBA00001946"/>
    </source>
</evidence>
<keyword evidence="11" id="KW-1185">Reference proteome</keyword>
<evidence type="ECO:0000259" key="9">
    <source>
        <dbReference type="Pfam" id="PF01850"/>
    </source>
</evidence>
<evidence type="ECO:0000256" key="2">
    <source>
        <dbReference type="ARBA" id="ARBA00022649"/>
    </source>
</evidence>
<comment type="similarity">
    <text evidence="7 8">Belongs to the PINc/VapC protein family.</text>
</comment>
<dbReference type="InterPro" id="IPR022907">
    <property type="entry name" value="VapC_family"/>
</dbReference>
<sequence length="140" mass="14974">MAGLLLDTTVLIDVSRGFGPTVAWMARQPLTALHISSVNLAELFRGAHFALGTAADPMAAELLRIRTRLLPKFTGRVLNFDVAAAEIWGRLMGLGEAQGARPPADDARIAAIALRHGLTVATSNTHHFARLCPTIDPRTA</sequence>
<dbReference type="EMBL" id="JBBLZC010000002">
    <property type="protein sequence ID" value="MEK0082097.1"/>
    <property type="molecule type" value="Genomic_DNA"/>
</dbReference>
<keyword evidence="4 8" id="KW-0479">Metal-binding</keyword>
<feature type="domain" description="PIN" evidence="9">
    <location>
        <begin position="5"/>
        <end position="131"/>
    </location>
</feature>
<dbReference type="InterPro" id="IPR029060">
    <property type="entry name" value="PIN-like_dom_sf"/>
</dbReference>
<dbReference type="Proteomes" id="UP001375743">
    <property type="component" value="Unassembled WGS sequence"/>
</dbReference>
<dbReference type="InterPro" id="IPR050556">
    <property type="entry name" value="Type_II_TA_system_RNase"/>
</dbReference>
<dbReference type="RefSeq" id="WP_418157952.1">
    <property type="nucleotide sequence ID" value="NZ_JBBLZC010000002.1"/>
</dbReference>
<evidence type="ECO:0000313" key="11">
    <source>
        <dbReference type="Proteomes" id="UP001375743"/>
    </source>
</evidence>
<proteinExistence type="inferred from homology"/>
<organism evidence="10 11">
    <name type="scientific">Benzoatithermus flavus</name>
    <dbReference type="NCBI Taxonomy" id="3108223"/>
    <lineage>
        <taxon>Bacteria</taxon>
        <taxon>Pseudomonadati</taxon>
        <taxon>Pseudomonadota</taxon>
        <taxon>Alphaproteobacteria</taxon>
        <taxon>Geminicoccales</taxon>
        <taxon>Geminicoccaceae</taxon>
        <taxon>Benzoatithermus</taxon>
    </lineage>
</organism>
<dbReference type="EC" id="3.1.-.-" evidence="8"/>
<keyword evidence="6 8" id="KW-0460">Magnesium</keyword>
<accession>A0ABU8XQ17</accession>
<evidence type="ECO:0000256" key="5">
    <source>
        <dbReference type="ARBA" id="ARBA00022801"/>
    </source>
</evidence>
<dbReference type="SUPFAM" id="SSF88723">
    <property type="entry name" value="PIN domain-like"/>
    <property type="match status" value="1"/>
</dbReference>
<dbReference type="Pfam" id="PF01850">
    <property type="entry name" value="PIN"/>
    <property type="match status" value="1"/>
</dbReference>
<dbReference type="PANTHER" id="PTHR33653">
    <property type="entry name" value="RIBONUCLEASE VAPC2"/>
    <property type="match status" value="1"/>
</dbReference>
<keyword evidence="5 8" id="KW-0378">Hydrolase</keyword>
<protein>
    <recommendedName>
        <fullName evidence="8">Ribonuclease VapC</fullName>
        <shortName evidence="8">RNase VapC</shortName>
        <ecNumber evidence="8">3.1.-.-</ecNumber>
    </recommendedName>
    <alternativeName>
        <fullName evidence="8">Toxin VapC</fullName>
    </alternativeName>
</protein>
<gene>
    <name evidence="8" type="primary">vapC</name>
    <name evidence="10" type="ORF">U1T56_02955</name>
</gene>
<reference evidence="10 11" key="1">
    <citation type="submission" date="2024-01" db="EMBL/GenBank/DDBJ databases">
        <title>Multi-omics insights into the function and evolution of sodium benzoate biodegradation pathways in Benzoatithermus flavus gen. nov., sp. nov. from hot spring.</title>
        <authorList>
            <person name="Hu C.-J."/>
            <person name="Li W.-J."/>
        </authorList>
    </citation>
    <scope>NUCLEOTIDE SEQUENCE [LARGE SCALE GENOMIC DNA]</scope>
    <source>
        <strain evidence="10 11">SYSU G07066</strain>
    </source>
</reference>
<keyword evidence="8" id="KW-0800">Toxin</keyword>